<dbReference type="InterPro" id="IPR003583">
    <property type="entry name" value="Hlx-hairpin-Hlx_DNA-bd_motif"/>
</dbReference>
<dbReference type="InterPro" id="IPR010994">
    <property type="entry name" value="RuvA_2-like"/>
</dbReference>
<feature type="transmembrane region" description="Helical" evidence="1">
    <location>
        <begin position="59"/>
        <end position="78"/>
    </location>
</feature>
<dbReference type="GO" id="GO:0006281">
    <property type="term" value="P:DNA repair"/>
    <property type="evidence" value="ECO:0007669"/>
    <property type="project" value="InterPro"/>
</dbReference>
<name>A0A2S8F1G5_9BACT</name>
<feature type="domain" description="Helix-hairpin-helix DNA-binding motif class 1" evidence="2">
    <location>
        <begin position="139"/>
        <end position="158"/>
    </location>
</feature>
<dbReference type="PANTHER" id="PTHR21180">
    <property type="entry name" value="ENDONUCLEASE/EXONUCLEASE/PHOSPHATASE FAMILY DOMAIN-CONTAINING PROTEIN 1"/>
    <property type="match status" value="1"/>
</dbReference>
<keyword evidence="1" id="KW-0812">Transmembrane</keyword>
<keyword evidence="1" id="KW-0472">Membrane</keyword>
<evidence type="ECO:0000313" key="3">
    <source>
        <dbReference type="EMBL" id="PQO25980.1"/>
    </source>
</evidence>
<sequence length="178" mass="19908">MIFVAFSRGFRRATHSCSPWCDSLSIMGASRPRGDMGTRRQKPEERIVMRWFLRRGDQLVIASILVMTVLSGAAYFGMQKMRSIDYIDIDQAPSVEYRFLVDVNQADWSELAQLPGVGETLARRIVDSREMQGPFLDHSDLQRVKGIGPRTVESLRGYLLPMPKAEAIASDASAVPAS</sequence>
<evidence type="ECO:0000313" key="4">
    <source>
        <dbReference type="Proteomes" id="UP000240009"/>
    </source>
</evidence>
<evidence type="ECO:0000256" key="1">
    <source>
        <dbReference type="SAM" id="Phobius"/>
    </source>
</evidence>
<dbReference type="AlphaFoldDB" id="A0A2S8F1G5"/>
<dbReference type="Gene3D" id="1.10.150.320">
    <property type="entry name" value="Photosystem II 12 kDa extrinsic protein"/>
    <property type="match status" value="1"/>
</dbReference>
<protein>
    <recommendedName>
        <fullName evidence="2">Helix-hairpin-helix DNA-binding motif class 1 domain-containing protein</fullName>
    </recommendedName>
</protein>
<keyword evidence="1" id="KW-1133">Transmembrane helix</keyword>
<feature type="domain" description="Helix-hairpin-helix DNA-binding motif class 1" evidence="2">
    <location>
        <begin position="109"/>
        <end position="128"/>
    </location>
</feature>
<dbReference type="GO" id="GO:0003677">
    <property type="term" value="F:DNA binding"/>
    <property type="evidence" value="ECO:0007669"/>
    <property type="project" value="InterPro"/>
</dbReference>
<dbReference type="Proteomes" id="UP000240009">
    <property type="component" value="Unassembled WGS sequence"/>
</dbReference>
<dbReference type="EMBL" id="PUIA01000069">
    <property type="protein sequence ID" value="PQO25980.1"/>
    <property type="molecule type" value="Genomic_DNA"/>
</dbReference>
<proteinExistence type="predicted"/>
<dbReference type="PANTHER" id="PTHR21180:SF32">
    <property type="entry name" value="ENDONUCLEASE_EXONUCLEASE_PHOSPHATASE FAMILY DOMAIN-CONTAINING PROTEIN 1"/>
    <property type="match status" value="1"/>
</dbReference>
<dbReference type="InterPro" id="IPR051675">
    <property type="entry name" value="Endo/Exo/Phosphatase_dom_1"/>
</dbReference>
<comment type="caution">
    <text evidence="3">The sequence shown here is derived from an EMBL/GenBank/DDBJ whole genome shotgun (WGS) entry which is preliminary data.</text>
</comment>
<dbReference type="Pfam" id="PF12836">
    <property type="entry name" value="HHH_3"/>
    <property type="match status" value="1"/>
</dbReference>
<dbReference type="SMART" id="SM00278">
    <property type="entry name" value="HhH1"/>
    <property type="match status" value="2"/>
</dbReference>
<accession>A0A2S8F1G5</accession>
<organism evidence="3 4">
    <name type="scientific">Blastopirellula marina</name>
    <dbReference type="NCBI Taxonomy" id="124"/>
    <lineage>
        <taxon>Bacteria</taxon>
        <taxon>Pseudomonadati</taxon>
        <taxon>Planctomycetota</taxon>
        <taxon>Planctomycetia</taxon>
        <taxon>Pirellulales</taxon>
        <taxon>Pirellulaceae</taxon>
        <taxon>Blastopirellula</taxon>
    </lineage>
</organism>
<gene>
    <name evidence="3" type="ORF">C5Y96_21250</name>
</gene>
<evidence type="ECO:0000259" key="2">
    <source>
        <dbReference type="SMART" id="SM00278"/>
    </source>
</evidence>
<dbReference type="SUPFAM" id="SSF47781">
    <property type="entry name" value="RuvA domain 2-like"/>
    <property type="match status" value="1"/>
</dbReference>
<reference evidence="3 4" key="1">
    <citation type="submission" date="2018-02" db="EMBL/GenBank/DDBJ databases">
        <title>Comparative genomes isolates from brazilian mangrove.</title>
        <authorList>
            <person name="Araujo J.E."/>
            <person name="Taketani R.G."/>
            <person name="Silva M.C.P."/>
            <person name="Loureco M.V."/>
            <person name="Andreote F.D."/>
        </authorList>
    </citation>
    <scope>NUCLEOTIDE SEQUENCE [LARGE SCALE GENOMIC DNA]</scope>
    <source>
        <strain evidence="3 4">HEX-2 MGV</strain>
    </source>
</reference>